<dbReference type="InterPro" id="IPR032710">
    <property type="entry name" value="NTF2-like_dom_sf"/>
</dbReference>
<dbReference type="Gene3D" id="3.10.450.50">
    <property type="match status" value="1"/>
</dbReference>
<dbReference type="RefSeq" id="WP_011322573.1">
    <property type="nucleotide sequence ID" value="NC_007426.1"/>
</dbReference>
<dbReference type="STRING" id="348780.NP_1698A"/>
<evidence type="ECO:0000313" key="3">
    <source>
        <dbReference type="Proteomes" id="UP000002698"/>
    </source>
</evidence>
<dbReference type="eggNOG" id="arCOG03106">
    <property type="taxonomic scope" value="Archaea"/>
</dbReference>
<dbReference type="EMBL" id="CR936257">
    <property type="protein sequence ID" value="CAI48940.1"/>
    <property type="molecule type" value="Genomic_DNA"/>
</dbReference>
<dbReference type="HOGENOM" id="CLU_147287_1_1_2"/>
<name>A0A1U7EVA8_NATPD</name>
<accession>A0A1U7EVA8</accession>
<keyword evidence="3" id="KW-1185">Reference proteome</keyword>
<dbReference type="Proteomes" id="UP000002698">
    <property type="component" value="Chromosome"/>
</dbReference>
<protein>
    <submittedName>
        <fullName evidence="2">DUF1486 family protein</fullName>
    </submittedName>
</protein>
<evidence type="ECO:0000313" key="2">
    <source>
        <dbReference type="EMBL" id="CAI48940.1"/>
    </source>
</evidence>
<dbReference type="OrthoDB" id="145984at2157"/>
<dbReference type="AlphaFoldDB" id="A0A1U7EVA8"/>
<dbReference type="InterPro" id="IPR037401">
    <property type="entry name" value="SnoaL-like"/>
</dbReference>
<dbReference type="Pfam" id="PF12680">
    <property type="entry name" value="SnoaL_2"/>
    <property type="match status" value="1"/>
</dbReference>
<organism evidence="2 3">
    <name type="scientific">Natronomonas pharaonis (strain ATCC 35678 / DSM 2160 / CIP 103997 / JCM 8858 / NBRC 14720 / NCIMB 2260 / Gabara)</name>
    <name type="common">Halobacterium pharaonis</name>
    <dbReference type="NCBI Taxonomy" id="348780"/>
    <lineage>
        <taxon>Archaea</taxon>
        <taxon>Methanobacteriati</taxon>
        <taxon>Methanobacteriota</taxon>
        <taxon>Stenosarchaea group</taxon>
        <taxon>Halobacteria</taxon>
        <taxon>Halobacteriales</taxon>
        <taxon>Natronomonadaceae</taxon>
        <taxon>Natronomonas</taxon>
    </lineage>
</organism>
<dbReference type="GeneID" id="3701228"/>
<reference evidence="2 3" key="1">
    <citation type="journal article" date="2005" name="Genome Res.">
        <title>Living with two extremes: conclusions from the genome sequence of Natronomonas pharaonis.</title>
        <authorList>
            <person name="Falb M."/>
            <person name="Pfeiffer F."/>
            <person name="Palm P."/>
            <person name="Rodewald K."/>
            <person name="Hickmann V."/>
            <person name="Tittor J."/>
            <person name="Oesterhelt D."/>
        </authorList>
    </citation>
    <scope>NUCLEOTIDE SEQUENCE [LARGE SCALE GENOMIC DNA]</scope>
    <source>
        <strain evidence="3">ATCC 35678 / DSM 2160 / CIP 103997 / JCM 8858 / NBRC 14720 / NCIMB 2260 / Gabara</strain>
    </source>
</reference>
<proteinExistence type="predicted"/>
<dbReference type="KEGG" id="nph:NP_1698A"/>
<dbReference type="SUPFAM" id="SSF54427">
    <property type="entry name" value="NTF2-like"/>
    <property type="match status" value="1"/>
</dbReference>
<evidence type="ECO:0000259" key="1">
    <source>
        <dbReference type="Pfam" id="PF12680"/>
    </source>
</evidence>
<feature type="domain" description="SnoaL-like" evidence="1">
    <location>
        <begin position="7"/>
        <end position="96"/>
    </location>
</feature>
<sequence length="112" mass="12517">MERPEAVRAYYRAIDEDDYEALSDLLAGGFVHRRPDTVIEGREEFVAFMRGGRPERDTSHELSAVYGDSGRIAAEGTLYRSDGTAWFGFVDTFGFVASGISEIRTYTDAHPD</sequence>
<dbReference type="EnsemblBacteria" id="CAI48940">
    <property type="protein sequence ID" value="CAI48940"/>
    <property type="gene ID" value="NP_1698A"/>
</dbReference>
<gene>
    <name evidence="2" type="ordered locus">NP_1698A</name>
</gene>